<dbReference type="Proteomes" id="UP000789860">
    <property type="component" value="Unassembled WGS sequence"/>
</dbReference>
<feature type="non-terminal residue" evidence="1">
    <location>
        <position position="108"/>
    </location>
</feature>
<feature type="non-terminal residue" evidence="1">
    <location>
        <position position="1"/>
    </location>
</feature>
<evidence type="ECO:0000313" key="2">
    <source>
        <dbReference type="Proteomes" id="UP000789860"/>
    </source>
</evidence>
<reference evidence="1" key="1">
    <citation type="submission" date="2021-06" db="EMBL/GenBank/DDBJ databases">
        <authorList>
            <person name="Kallberg Y."/>
            <person name="Tangrot J."/>
            <person name="Rosling A."/>
        </authorList>
    </citation>
    <scope>NUCLEOTIDE SEQUENCE</scope>
    <source>
        <strain evidence="1">AU212A</strain>
    </source>
</reference>
<name>A0ACA9PJW5_9GLOM</name>
<protein>
    <submittedName>
        <fullName evidence="1">3290_t:CDS:1</fullName>
    </submittedName>
</protein>
<gene>
    <name evidence="1" type="ORF">SCALOS_LOCUS10618</name>
</gene>
<accession>A0ACA9PJW5</accession>
<organism evidence="1 2">
    <name type="scientific">Scutellospora calospora</name>
    <dbReference type="NCBI Taxonomy" id="85575"/>
    <lineage>
        <taxon>Eukaryota</taxon>
        <taxon>Fungi</taxon>
        <taxon>Fungi incertae sedis</taxon>
        <taxon>Mucoromycota</taxon>
        <taxon>Glomeromycotina</taxon>
        <taxon>Glomeromycetes</taxon>
        <taxon>Diversisporales</taxon>
        <taxon>Gigasporaceae</taxon>
        <taxon>Scutellospora</taxon>
    </lineage>
</organism>
<comment type="caution">
    <text evidence="1">The sequence shown here is derived from an EMBL/GenBank/DDBJ whole genome shotgun (WGS) entry which is preliminary data.</text>
</comment>
<dbReference type="EMBL" id="CAJVPM010040858">
    <property type="protein sequence ID" value="CAG8704495.1"/>
    <property type="molecule type" value="Genomic_DNA"/>
</dbReference>
<keyword evidence="2" id="KW-1185">Reference proteome</keyword>
<evidence type="ECO:0000313" key="1">
    <source>
        <dbReference type="EMBL" id="CAG8704495.1"/>
    </source>
</evidence>
<sequence length="108" mass="12256">MSQSRGLLSPIQTNFNENSLPATYQKRHMVQIVLSCFVLGQAHKISIDICEVNNILDANDSKKSNELVLWKVAIPYKDNQLNVLNEKFNKGKDIKLILGEELDSYASY</sequence>
<proteinExistence type="predicted"/>